<feature type="region of interest" description="Disordered" evidence="1">
    <location>
        <begin position="57"/>
        <end position="128"/>
    </location>
</feature>
<name>W2I8G7_PHYNI</name>
<protein>
    <submittedName>
        <fullName evidence="3">Uncharacterized protein</fullName>
    </submittedName>
</protein>
<dbReference type="Proteomes" id="UP000053864">
    <property type="component" value="Unassembled WGS sequence"/>
</dbReference>
<reference evidence="3" key="2">
    <citation type="submission" date="2013-11" db="EMBL/GenBank/DDBJ databases">
        <title>The Genome Sequence of Phytophthora parasitica CJ05E6.</title>
        <authorList>
            <consortium name="The Broad Institute Genomics Platform"/>
            <person name="Russ C."/>
            <person name="Tyler B."/>
            <person name="Panabieres F."/>
            <person name="Shan W."/>
            <person name="Tripathy S."/>
            <person name="Grunwald N."/>
            <person name="Machado M."/>
            <person name="Johnson C.S."/>
            <person name="Arredondo F."/>
            <person name="Hong C."/>
            <person name="Coffey M."/>
            <person name="Young S.K."/>
            <person name="Zeng Q."/>
            <person name="Gargeya S."/>
            <person name="Fitzgerald M."/>
            <person name="Abouelleil A."/>
            <person name="Alvarado L."/>
            <person name="Chapman S.B."/>
            <person name="Gainer-Dewar J."/>
            <person name="Goldberg J."/>
            <person name="Griggs A."/>
            <person name="Gujja S."/>
            <person name="Hansen M."/>
            <person name="Howarth C."/>
            <person name="Imamovic A."/>
            <person name="Ireland A."/>
            <person name="Larimer J."/>
            <person name="McCowan C."/>
            <person name="Murphy C."/>
            <person name="Pearson M."/>
            <person name="Poon T.W."/>
            <person name="Priest M."/>
            <person name="Roberts A."/>
            <person name="Saif S."/>
            <person name="Shea T."/>
            <person name="Sykes S."/>
            <person name="Wortman J."/>
            <person name="Nusbaum C."/>
            <person name="Birren B."/>
        </authorList>
    </citation>
    <scope>NUCLEOTIDE SEQUENCE [LARGE SCALE GENOMIC DNA]</scope>
    <source>
        <strain evidence="3">CJ05E6</strain>
    </source>
</reference>
<evidence type="ECO:0000313" key="2">
    <source>
        <dbReference type="EMBL" id="ETK76980.1"/>
    </source>
</evidence>
<evidence type="ECO:0000256" key="1">
    <source>
        <dbReference type="SAM" id="MobiDB-lite"/>
    </source>
</evidence>
<evidence type="ECO:0000313" key="3">
    <source>
        <dbReference type="EMBL" id="ETL30410.1"/>
    </source>
</evidence>
<gene>
    <name evidence="2" type="ORF">L915_16715</name>
    <name evidence="3" type="ORF">L916_16623</name>
</gene>
<dbReference type="EMBL" id="KI688512">
    <property type="protein sequence ID" value="ETK76980.1"/>
    <property type="molecule type" value="Genomic_DNA"/>
</dbReference>
<feature type="compositionally biased region" description="Polar residues" evidence="1">
    <location>
        <begin position="67"/>
        <end position="84"/>
    </location>
</feature>
<sequence length="425" mass="48620">MENTAAGRKDNSHLFNVVYDPRFDRFFLEDDDVYCSRNRSLERQKVSIPWEKWIISPKSPPKRVRQDNVNSTAKDPASDSGSTAKDTKPQPVASVEVKNNLLTDNTSADEDTQISSLEVPTLDLSSGKPLAEDSAQIVERIPTDPVSAKPKKIREQDYTIHFERSNQDVANIMVSSVVNTKPNNENHVKWNGQVLHVKFPGLRLESENQSTTTKAEAQQREHLHGSAHDQWLASTYKFKNLMRIRAHADGLRRVNSANRFVAVSSSESSDSEEEMKTAIHEAEDENDLMPVFFRDDRVLFRAKGRLFKGTVRRRIPKSDFYNIRADNGSLFDAVIASKMELLDEPEEQPYYQYSKGDKILWVPDAYSNNSDEEELTYKAKIVHVHPLNRFDLLLRTGRVAKKVPYEQLRPRDESDFVSTATSRHR</sequence>
<dbReference type="Proteomes" id="UP000053236">
    <property type="component" value="Unassembled WGS sequence"/>
</dbReference>
<reference evidence="2" key="1">
    <citation type="submission" date="2013-11" db="EMBL/GenBank/DDBJ databases">
        <title>The Genome Sequence of Phytophthora parasitica CJ02B3.</title>
        <authorList>
            <consortium name="The Broad Institute Genomics Platform"/>
            <person name="Russ C."/>
            <person name="Tyler B."/>
            <person name="Panabieres F."/>
            <person name="Shan W."/>
            <person name="Tripathy S."/>
            <person name="Grunwald N."/>
            <person name="Machado M."/>
            <person name="Johnson C.S."/>
            <person name="Arredondo F."/>
            <person name="Hong C."/>
            <person name="Coffey M."/>
            <person name="Young S.K."/>
            <person name="Zeng Q."/>
            <person name="Gargeya S."/>
            <person name="Fitzgerald M."/>
            <person name="Abouelleil A."/>
            <person name="Alvarado L."/>
            <person name="Chapman S.B."/>
            <person name="Gainer-Dewar J."/>
            <person name="Goldberg J."/>
            <person name="Griggs A."/>
            <person name="Gujja S."/>
            <person name="Hansen M."/>
            <person name="Howarth C."/>
            <person name="Imamovic A."/>
            <person name="Ireland A."/>
            <person name="Larimer J."/>
            <person name="McCowan C."/>
            <person name="Murphy C."/>
            <person name="Pearson M."/>
            <person name="Poon T.W."/>
            <person name="Priest M."/>
            <person name="Roberts A."/>
            <person name="Saif S."/>
            <person name="Shea T."/>
            <person name="Sykes S."/>
            <person name="Wortman J."/>
            <person name="Nusbaum C."/>
            <person name="Birren B."/>
        </authorList>
    </citation>
    <scope>NUCLEOTIDE SEQUENCE [LARGE SCALE GENOMIC DNA]</scope>
    <source>
        <strain evidence="2">CJ02B3</strain>
    </source>
</reference>
<accession>W2I8G7</accession>
<proteinExistence type="predicted"/>
<dbReference type="AlphaFoldDB" id="W2I8G7"/>
<dbReference type="EMBL" id="KI675295">
    <property type="protein sequence ID" value="ETL30410.1"/>
    <property type="molecule type" value="Genomic_DNA"/>
</dbReference>
<dbReference type="VEuPathDB" id="FungiDB:PPTG_16783"/>
<organism evidence="3">
    <name type="scientific">Phytophthora nicotianae</name>
    <name type="common">Potato buckeye rot agent</name>
    <name type="synonym">Phytophthora parasitica</name>
    <dbReference type="NCBI Taxonomy" id="4792"/>
    <lineage>
        <taxon>Eukaryota</taxon>
        <taxon>Sar</taxon>
        <taxon>Stramenopiles</taxon>
        <taxon>Oomycota</taxon>
        <taxon>Peronosporomycetes</taxon>
        <taxon>Peronosporales</taxon>
        <taxon>Peronosporaceae</taxon>
        <taxon>Phytophthora</taxon>
    </lineage>
</organism>